<dbReference type="SUPFAM" id="SSF57535">
    <property type="entry name" value="Complement control module/SCR domain"/>
    <property type="match status" value="5"/>
</dbReference>
<keyword evidence="9" id="KW-1185">Reference proteome</keyword>
<keyword evidence="1 5" id="KW-0768">Sushi</keyword>
<feature type="domain" description="Sushi" evidence="7">
    <location>
        <begin position="39"/>
        <end position="99"/>
    </location>
</feature>
<feature type="domain" description="Sushi" evidence="7">
    <location>
        <begin position="100"/>
        <end position="161"/>
    </location>
</feature>
<keyword evidence="4" id="KW-0325">Glycoprotein</keyword>
<keyword evidence="6" id="KW-0472">Membrane</keyword>
<feature type="domain" description="Sushi" evidence="7">
    <location>
        <begin position="162"/>
        <end position="232"/>
    </location>
</feature>
<comment type="caution">
    <text evidence="8">The sequence shown here is derived from an EMBL/GenBank/DDBJ whole genome shotgun (WGS) entry which is preliminary data.</text>
</comment>
<evidence type="ECO:0000256" key="6">
    <source>
        <dbReference type="SAM" id="Phobius"/>
    </source>
</evidence>
<protein>
    <submittedName>
        <fullName evidence="8">Complement component receptor 1-like protein</fullName>
    </submittedName>
</protein>
<proteinExistence type="predicted"/>
<dbReference type="InterPro" id="IPR050350">
    <property type="entry name" value="Compl-Cell_Adhes-Reg"/>
</dbReference>
<dbReference type="Pfam" id="PF00084">
    <property type="entry name" value="Sushi"/>
    <property type="match status" value="5"/>
</dbReference>
<evidence type="ECO:0000256" key="4">
    <source>
        <dbReference type="ARBA" id="ARBA00023180"/>
    </source>
</evidence>
<keyword evidence="3 5" id="KW-1015">Disulfide bond</keyword>
<evidence type="ECO:0000313" key="8">
    <source>
        <dbReference type="EMBL" id="GAB1285917.1"/>
    </source>
</evidence>
<dbReference type="Gene3D" id="2.10.70.10">
    <property type="entry name" value="Complement Module, domain 1"/>
    <property type="match status" value="5"/>
</dbReference>
<evidence type="ECO:0000256" key="3">
    <source>
        <dbReference type="ARBA" id="ARBA00023157"/>
    </source>
</evidence>
<comment type="caution">
    <text evidence="5">Lacks conserved residue(s) required for the propagation of feature annotation.</text>
</comment>
<dbReference type="PANTHER" id="PTHR19325">
    <property type="entry name" value="COMPLEMENT COMPONENT-RELATED SUSHI DOMAIN-CONTAINING"/>
    <property type="match status" value="1"/>
</dbReference>
<keyword evidence="6" id="KW-1133">Transmembrane helix</keyword>
<dbReference type="InterPro" id="IPR000436">
    <property type="entry name" value="Sushi_SCR_CCP_dom"/>
</dbReference>
<dbReference type="InterPro" id="IPR035976">
    <property type="entry name" value="Sushi/SCR/CCP_sf"/>
</dbReference>
<feature type="disulfide bond" evidence="5">
    <location>
        <begin position="403"/>
        <end position="430"/>
    </location>
</feature>
<sequence>MDASSRSSGPLVQVGRLVAFCRGGVQLAVLLVLLPFTLGQCPAPSQFPFAKSINRTDESMFSIGTYLKYECRPGYIKRQFFIICQQNSTWTSAEDVCIRKQCETPLDPQNGMVHVHTDIRFGSSINYTCNNGYRLIGSSSAVCIISDQNVAWDTEAPVCELIPCEIPPGIPNGDFFSLNREDFHYGMVVTYRCNTGVRGKKVFNLVGEPSLHCTSNDGQTGVWSGPPPQCIEINKCTPPPHVENAFMVSENKSLFSLSDTVEFRCQPGFIMKGTNSVHCHSLNKWEPELPSCFKVAYSCDPFASVIQFTIGGKLFSCLKLSFTINMSDKLLYTLKSCGAFQDQLPNGHVLFPSNLQLGAKVSFVCNKGGDRVTCSLPKDMSGFKNGLKMKKEYYYGDNVTLQCEDGYTLEGSSQSQCQSDVNWDPPLAKCLSRSNSGLILGIVIGIVIFILFIIVFFWMILKYKKRNTTDEKCKEVGIYLNSKEDSCVRLQSLLTSQDNNRVSLCSPGCPATYYGDQDCLRLREPPVSASQVLGLMARAIRQHKEVKGIQIGKEEVKLSLFVDDMIVYLSDPKNSTRELLQLINNFSKVAGYKINSSKSVAFLYSKDKQAEKEIWEMTPFTIATNNIKYLGVTLTKQVKDLYDKNFRSLKKEMEEDFRKWKNLPCSWVGRINIVKMAILPKAI</sequence>
<evidence type="ECO:0000259" key="7">
    <source>
        <dbReference type="PROSITE" id="PS50923"/>
    </source>
</evidence>
<gene>
    <name evidence="8" type="ORF">APTSU1_000114700</name>
</gene>
<feature type="disulfide bond" evidence="5">
    <location>
        <begin position="41"/>
        <end position="84"/>
    </location>
</feature>
<dbReference type="SMART" id="SM00032">
    <property type="entry name" value="CCP"/>
    <property type="match status" value="5"/>
</dbReference>
<feature type="disulfide bond" evidence="5">
    <location>
        <begin position="374"/>
        <end position="417"/>
    </location>
</feature>
<keyword evidence="6" id="KW-0812">Transmembrane</keyword>
<accession>A0ABQ0EFT9</accession>
<feature type="disulfide bond" evidence="5">
    <location>
        <begin position="265"/>
        <end position="292"/>
    </location>
</feature>
<evidence type="ECO:0000256" key="1">
    <source>
        <dbReference type="ARBA" id="ARBA00022659"/>
    </source>
</evidence>
<evidence type="ECO:0000256" key="5">
    <source>
        <dbReference type="PROSITE-ProRule" id="PRU00302"/>
    </source>
</evidence>
<dbReference type="EMBL" id="BAAFST010000001">
    <property type="protein sequence ID" value="GAB1285917.1"/>
    <property type="molecule type" value="Genomic_DNA"/>
</dbReference>
<dbReference type="InterPro" id="IPR000477">
    <property type="entry name" value="RT_dom"/>
</dbReference>
<feature type="domain" description="Sushi" evidence="7">
    <location>
        <begin position="372"/>
        <end position="432"/>
    </location>
</feature>
<dbReference type="CDD" id="cd00033">
    <property type="entry name" value="CCP"/>
    <property type="match status" value="5"/>
</dbReference>
<dbReference type="Pfam" id="PF00078">
    <property type="entry name" value="RVT_1"/>
    <property type="match status" value="1"/>
</dbReference>
<dbReference type="PANTHER" id="PTHR19325:SF545">
    <property type="entry name" value="COMPLEMENT RECEPTOR TYPE 1"/>
    <property type="match status" value="1"/>
</dbReference>
<reference evidence="8 9" key="1">
    <citation type="submission" date="2024-08" db="EMBL/GenBank/DDBJ databases">
        <title>The draft genome of Apodemus speciosus.</title>
        <authorList>
            <person name="Nabeshima K."/>
            <person name="Suzuki S."/>
            <person name="Onuma M."/>
        </authorList>
    </citation>
    <scope>NUCLEOTIDE SEQUENCE [LARGE SCALE GENOMIC DNA]</scope>
    <source>
        <strain evidence="8">IB14-021</strain>
    </source>
</reference>
<feature type="disulfide bond" evidence="5">
    <location>
        <begin position="236"/>
        <end position="279"/>
    </location>
</feature>
<evidence type="ECO:0000313" key="9">
    <source>
        <dbReference type="Proteomes" id="UP001623349"/>
    </source>
</evidence>
<name>A0ABQ0EFT9_APOSI</name>
<feature type="domain" description="Sushi" evidence="7">
    <location>
        <begin position="234"/>
        <end position="294"/>
    </location>
</feature>
<dbReference type="PROSITE" id="PS50923">
    <property type="entry name" value="SUSHI"/>
    <property type="match status" value="5"/>
</dbReference>
<dbReference type="Proteomes" id="UP001623349">
    <property type="component" value="Unassembled WGS sequence"/>
</dbReference>
<keyword evidence="2" id="KW-0677">Repeat</keyword>
<feature type="transmembrane region" description="Helical" evidence="6">
    <location>
        <begin position="438"/>
        <end position="461"/>
    </location>
</feature>
<evidence type="ECO:0000256" key="2">
    <source>
        <dbReference type="ARBA" id="ARBA00022737"/>
    </source>
</evidence>
<organism evidence="8 9">
    <name type="scientific">Apodemus speciosus</name>
    <name type="common">Large Japanese field mouse</name>
    <dbReference type="NCBI Taxonomy" id="105296"/>
    <lineage>
        <taxon>Eukaryota</taxon>
        <taxon>Metazoa</taxon>
        <taxon>Chordata</taxon>
        <taxon>Craniata</taxon>
        <taxon>Vertebrata</taxon>
        <taxon>Euteleostomi</taxon>
        <taxon>Mammalia</taxon>
        <taxon>Eutheria</taxon>
        <taxon>Euarchontoglires</taxon>
        <taxon>Glires</taxon>
        <taxon>Rodentia</taxon>
        <taxon>Myomorpha</taxon>
        <taxon>Muroidea</taxon>
        <taxon>Muridae</taxon>
        <taxon>Murinae</taxon>
        <taxon>Apodemus</taxon>
    </lineage>
</organism>